<dbReference type="Proteomes" id="UP000186817">
    <property type="component" value="Unassembled WGS sequence"/>
</dbReference>
<accession>A0A1Q9C8N4</accession>
<dbReference type="OrthoDB" id="436008at2759"/>
<evidence type="ECO:0000313" key="1">
    <source>
        <dbReference type="EMBL" id="OLP79303.1"/>
    </source>
</evidence>
<sequence>MASKRKAWSLSADTMKSDSVPTQSLGPASLKELYLWPQHLLSKLMQRGDGRDSDRCARLQSLLARRVLVTSDYSGLSGEYEIFHQMKKPLKEFMLPQPGHELCFHHSKVCDNGSVQMQALTYLSEVCENGSMCVMKDINDRLHPSARSYLDALMPGDDCDLATAAEAYKCMGDWLMANHDWAISETCRCVMHEQDCPLYALPDVNTECARGVLRLNFAGTTCRGWSKAGKMRYFSDPSERPHAVWLCDRVRESQRTASRL</sequence>
<protein>
    <submittedName>
        <fullName evidence="1">Uncharacterized protein</fullName>
    </submittedName>
</protein>
<keyword evidence="2" id="KW-1185">Reference proteome</keyword>
<dbReference type="AlphaFoldDB" id="A0A1Q9C8N4"/>
<proteinExistence type="predicted"/>
<reference evidence="1 2" key="1">
    <citation type="submission" date="2016-02" db="EMBL/GenBank/DDBJ databases">
        <title>Genome analysis of coral dinoflagellate symbionts highlights evolutionary adaptations to a symbiotic lifestyle.</title>
        <authorList>
            <person name="Aranda M."/>
            <person name="Li Y."/>
            <person name="Liew Y.J."/>
            <person name="Baumgarten S."/>
            <person name="Simakov O."/>
            <person name="Wilson M."/>
            <person name="Piel J."/>
            <person name="Ashoor H."/>
            <person name="Bougouffa S."/>
            <person name="Bajic V.B."/>
            <person name="Ryu T."/>
            <person name="Ravasi T."/>
            <person name="Bayer T."/>
            <person name="Micklem G."/>
            <person name="Kim H."/>
            <person name="Bhak J."/>
            <person name="Lajeunesse T.C."/>
            <person name="Voolstra C.R."/>
        </authorList>
    </citation>
    <scope>NUCLEOTIDE SEQUENCE [LARGE SCALE GENOMIC DNA]</scope>
    <source>
        <strain evidence="1 2">CCMP2467</strain>
    </source>
</reference>
<organism evidence="1 2">
    <name type="scientific">Symbiodinium microadriaticum</name>
    <name type="common">Dinoflagellate</name>
    <name type="synonym">Zooxanthella microadriatica</name>
    <dbReference type="NCBI Taxonomy" id="2951"/>
    <lineage>
        <taxon>Eukaryota</taxon>
        <taxon>Sar</taxon>
        <taxon>Alveolata</taxon>
        <taxon>Dinophyceae</taxon>
        <taxon>Suessiales</taxon>
        <taxon>Symbiodiniaceae</taxon>
        <taxon>Symbiodinium</taxon>
    </lineage>
</organism>
<comment type="caution">
    <text evidence="1">The sequence shown here is derived from an EMBL/GenBank/DDBJ whole genome shotgun (WGS) entry which is preliminary data.</text>
</comment>
<dbReference type="EMBL" id="LSRX01001502">
    <property type="protein sequence ID" value="OLP79303.1"/>
    <property type="molecule type" value="Genomic_DNA"/>
</dbReference>
<gene>
    <name evidence="1" type="ORF">AK812_SmicGene40435</name>
</gene>
<evidence type="ECO:0000313" key="2">
    <source>
        <dbReference type="Proteomes" id="UP000186817"/>
    </source>
</evidence>
<name>A0A1Q9C8N4_SYMMI</name>